<protein>
    <submittedName>
        <fullName evidence="2">Unannotated protein</fullName>
    </submittedName>
</protein>
<evidence type="ECO:0000313" key="2">
    <source>
        <dbReference type="EMBL" id="CAB5074498.1"/>
    </source>
</evidence>
<dbReference type="GO" id="GO:1904680">
    <property type="term" value="F:peptide transmembrane transporter activity"/>
    <property type="evidence" value="ECO:0007669"/>
    <property type="project" value="TreeGrafter"/>
</dbReference>
<gene>
    <name evidence="2" type="ORF">UFOPK4372_00868</name>
</gene>
<dbReference type="Pfam" id="PF00496">
    <property type="entry name" value="SBP_bac_5"/>
    <property type="match status" value="1"/>
</dbReference>
<sequence>MPAAIARGQLKATSTFRGIPVKLQGTFTLDFNLRSMTDGKPWRDAKVRQALSMAIDRKQMGDVAFFGDVKPGCSITWASSDYAICKNPDGLKQNIAGAKALLKAAGYEAGFPINLTVFNRPGWSDAAALIAADWKKIGVTATVIPQADAVGSAAQSSGDFQVQFSGATGQIATLILRTYYGKTGAWTVWAGSGSNDAWMDDIDAADPANKRALIGKVEQAIWDEAAHIALGQRSVYGATRLPANIFQNVAGNDTYYVKQTPALS</sequence>
<proteinExistence type="predicted"/>
<name>A0A6J7VCN2_9ZZZZ</name>
<accession>A0A6J7VCN2</accession>
<dbReference type="InterPro" id="IPR000914">
    <property type="entry name" value="SBP_5_dom"/>
</dbReference>
<dbReference type="SUPFAM" id="SSF53850">
    <property type="entry name" value="Periplasmic binding protein-like II"/>
    <property type="match status" value="1"/>
</dbReference>
<dbReference type="PANTHER" id="PTHR30290">
    <property type="entry name" value="PERIPLASMIC BINDING COMPONENT OF ABC TRANSPORTER"/>
    <property type="match status" value="1"/>
</dbReference>
<organism evidence="2">
    <name type="scientific">freshwater metagenome</name>
    <dbReference type="NCBI Taxonomy" id="449393"/>
    <lineage>
        <taxon>unclassified sequences</taxon>
        <taxon>metagenomes</taxon>
        <taxon>ecological metagenomes</taxon>
    </lineage>
</organism>
<dbReference type="AlphaFoldDB" id="A0A6J7VCN2"/>
<dbReference type="GO" id="GO:0015833">
    <property type="term" value="P:peptide transport"/>
    <property type="evidence" value="ECO:0007669"/>
    <property type="project" value="TreeGrafter"/>
</dbReference>
<dbReference type="Gene3D" id="3.10.105.10">
    <property type="entry name" value="Dipeptide-binding Protein, Domain 3"/>
    <property type="match status" value="1"/>
</dbReference>
<reference evidence="2" key="1">
    <citation type="submission" date="2020-05" db="EMBL/GenBank/DDBJ databases">
        <authorList>
            <person name="Chiriac C."/>
            <person name="Salcher M."/>
            <person name="Ghai R."/>
            <person name="Kavagutti S V."/>
        </authorList>
    </citation>
    <scope>NUCLEOTIDE SEQUENCE</scope>
</reference>
<dbReference type="PANTHER" id="PTHR30290:SF65">
    <property type="entry name" value="MONOACYL PHOSPHATIDYLINOSITOL TETRAMANNOSIDE-BINDING PROTEIN LPQW-RELATED"/>
    <property type="match status" value="1"/>
</dbReference>
<dbReference type="InterPro" id="IPR039424">
    <property type="entry name" value="SBP_5"/>
</dbReference>
<dbReference type="EMBL" id="CAFBQZ010000082">
    <property type="protein sequence ID" value="CAB5074498.1"/>
    <property type="molecule type" value="Genomic_DNA"/>
</dbReference>
<evidence type="ECO:0000259" key="1">
    <source>
        <dbReference type="Pfam" id="PF00496"/>
    </source>
</evidence>
<feature type="domain" description="Solute-binding protein family 5" evidence="1">
    <location>
        <begin position="24"/>
        <end position="170"/>
    </location>
</feature>